<dbReference type="Gene3D" id="1.10.3360.10">
    <property type="entry name" value="VPA0735-like domain"/>
    <property type="match status" value="1"/>
</dbReference>
<dbReference type="SUPFAM" id="SSF160935">
    <property type="entry name" value="VPA0735-like"/>
    <property type="match status" value="1"/>
</dbReference>
<evidence type="ECO:0000313" key="1">
    <source>
        <dbReference type="EMBL" id="CDM61051.1"/>
    </source>
</evidence>
<dbReference type="KEGG" id="rhl:LPU83_pLPU83c_0489"/>
<keyword evidence="1" id="KW-0614">Plasmid</keyword>
<sequence length="199" mass="21625">MRYRSVIASEADIQRLRKIRQSHGEASRTGPSLGSQLRDLCAGTKAISEGGKQAGAALWGQIFRRNFGLINANVQDEAADSYNPELAGQLAVIGIVKSKEFKPDDRLKKILTDAAAVGNAASRALSWLFSEPHPDWLYYPGSMWGNMLREGGANLETPPPMITKEGLFAPLPPTGARTLASKTAYSWHTRLNSWIGGDS</sequence>
<dbReference type="PATRIC" id="fig|348824.6.peg.5226"/>
<dbReference type="HOGENOM" id="CLU_1371265_0_0_5"/>
<protein>
    <submittedName>
        <fullName evidence="1">Uncharacterized protein</fullName>
    </submittedName>
</protein>
<keyword evidence="2" id="KW-1185">Reference proteome</keyword>
<proteinExistence type="predicted"/>
<gene>
    <name evidence="1" type="ORF">LPU83_pLPU83c_0489</name>
</gene>
<name>W6S400_9HYPH</name>
<dbReference type="EMBL" id="HG916854">
    <property type="protein sequence ID" value="CDM61051.1"/>
    <property type="molecule type" value="Genomic_DNA"/>
</dbReference>
<dbReference type="AlphaFoldDB" id="W6S400"/>
<accession>W6S400</accession>
<dbReference type="Proteomes" id="UP000019443">
    <property type="component" value="Plasmid pLPU83c"/>
</dbReference>
<evidence type="ECO:0000313" key="2">
    <source>
        <dbReference type="Proteomes" id="UP000019443"/>
    </source>
</evidence>
<organism evidence="1 2">
    <name type="scientific">Rhizobium favelukesii</name>
    <dbReference type="NCBI Taxonomy" id="348824"/>
    <lineage>
        <taxon>Bacteria</taxon>
        <taxon>Pseudomonadati</taxon>
        <taxon>Pseudomonadota</taxon>
        <taxon>Alphaproteobacteria</taxon>
        <taxon>Hyphomicrobiales</taxon>
        <taxon>Rhizobiaceae</taxon>
        <taxon>Rhizobium/Agrobacterium group</taxon>
        <taxon>Rhizobium</taxon>
    </lineage>
</organism>
<geneLocation type="plasmid" evidence="1 2">
    <name>pLPU83c</name>
</geneLocation>
<reference evidence="1" key="1">
    <citation type="submission" date="2013-11" db="EMBL/GenBank/DDBJ databases">
        <title>Draft genome sequence of the broad-host-range Rhizobium sp. LPU83 strain, a member of the low-genetic diversity Oregon-like Rhizobium sp. group.</title>
        <authorList>
            <person name="Wibberg D."/>
            <person name="Puehler A."/>
            <person name="Schlueter A."/>
        </authorList>
    </citation>
    <scope>NUCLEOTIDE SEQUENCE [LARGE SCALE GENOMIC DNA]</scope>
    <source>
        <strain evidence="1">LPU83</strain>
        <plasmid evidence="1">pLPU83c</plasmid>
    </source>
</reference>